<comment type="caution">
    <text evidence="1">The sequence shown here is derived from an EMBL/GenBank/DDBJ whole genome shotgun (WGS) entry which is preliminary data.</text>
</comment>
<dbReference type="AlphaFoldDB" id="A0A0C3NMS2"/>
<dbReference type="OrthoDB" id="9870387at2"/>
<dbReference type="EMBL" id="JPIU01000014">
    <property type="protein sequence ID" value="KIO47547.1"/>
    <property type="molecule type" value="Genomic_DNA"/>
</dbReference>
<dbReference type="RefSeq" id="WP_041504674.1">
    <property type="nucleotide sequence ID" value="NZ_JPIU01000014.1"/>
</dbReference>
<organism evidence="1 2">
    <name type="scientific">Sanguibacteroides justesenii</name>
    <dbReference type="NCBI Taxonomy" id="1547597"/>
    <lineage>
        <taxon>Bacteria</taxon>
        <taxon>Pseudomonadati</taxon>
        <taxon>Bacteroidota</taxon>
        <taxon>Bacteroidia</taxon>
        <taxon>Bacteroidales</taxon>
        <taxon>Porphyromonadaceae</taxon>
        <taxon>Sanguibacteroides</taxon>
    </lineage>
</organism>
<evidence type="ECO:0000313" key="2">
    <source>
        <dbReference type="Proteomes" id="UP000031980"/>
    </source>
</evidence>
<accession>A0A0C3NMS2</accession>
<name>A0A0C3NMS2_9PORP</name>
<protein>
    <submittedName>
        <fullName evidence="1">Uncharacterized protein</fullName>
    </submittedName>
</protein>
<sequence length="173" mass="19911">MNKVENTNRSCPVDGSRGTPLWKVNYYRTKMLTALLDDLVELESVGADAECFGEIRLSLEYFINALTEVPSGVLSGKPLYKMVEDFLESCREWDEIKGTSRDSVMQRRAVIRKLRKARQRVSDKMRKLQYQLENNADIQLLSDAYRAMGGIMNLLPDTFRHVGKAVKRYLKIN</sequence>
<keyword evidence="2" id="KW-1185">Reference proteome</keyword>
<dbReference type="Proteomes" id="UP000031980">
    <property type="component" value="Unassembled WGS sequence"/>
</dbReference>
<proteinExistence type="predicted"/>
<gene>
    <name evidence="1" type="ORF">BA92_00590</name>
</gene>
<evidence type="ECO:0000313" key="1">
    <source>
        <dbReference type="EMBL" id="KIO47547.1"/>
    </source>
</evidence>
<reference evidence="1 2" key="1">
    <citation type="submission" date="2014-07" db="EMBL/GenBank/DDBJ databases">
        <title>Porphyromonadaceae bacterium OUH 308042 = ATCC BAA-2681 = DSM 28342 draft genome.</title>
        <authorList>
            <person name="Sydenham T.V."/>
            <person name="Hasman H."/>
            <person name="Justensen U.S."/>
        </authorList>
    </citation>
    <scope>NUCLEOTIDE SEQUENCE [LARGE SCALE GENOMIC DNA]</scope>
    <source>
        <strain evidence="1 2">OUH 308042</strain>
    </source>
</reference>